<dbReference type="InterPro" id="IPR006321">
    <property type="entry name" value="PilT/PilU"/>
</dbReference>
<dbReference type="InterPro" id="IPR027417">
    <property type="entry name" value="P-loop_NTPase"/>
</dbReference>
<evidence type="ECO:0000259" key="2">
    <source>
        <dbReference type="Pfam" id="PF00437"/>
    </source>
</evidence>
<dbReference type="Pfam" id="PF00437">
    <property type="entry name" value="T2SSE"/>
    <property type="match status" value="1"/>
</dbReference>
<comment type="caution">
    <text evidence="3">The sequence shown here is derived from an EMBL/GenBank/DDBJ whole genome shotgun (WGS) entry which is preliminary data.</text>
</comment>
<proteinExistence type="inferred from homology"/>
<dbReference type="NCBIfam" id="TIGR01420">
    <property type="entry name" value="pilT_fam"/>
    <property type="match status" value="1"/>
</dbReference>
<dbReference type="AlphaFoldDB" id="A0A1F6FTD6"/>
<dbReference type="PANTHER" id="PTHR30486:SF16">
    <property type="entry name" value="TWITCHING MOTILITY PROTEIN PILT"/>
    <property type="match status" value="1"/>
</dbReference>
<dbReference type="SUPFAM" id="SSF52540">
    <property type="entry name" value="P-loop containing nucleoside triphosphate hydrolases"/>
    <property type="match status" value="1"/>
</dbReference>
<reference evidence="3 4" key="1">
    <citation type="journal article" date="2016" name="Nat. Commun.">
        <title>Thousands of microbial genomes shed light on interconnected biogeochemical processes in an aquifer system.</title>
        <authorList>
            <person name="Anantharaman K."/>
            <person name="Brown C.T."/>
            <person name="Hug L.A."/>
            <person name="Sharon I."/>
            <person name="Castelle C.J."/>
            <person name="Probst A.J."/>
            <person name="Thomas B.C."/>
            <person name="Singh A."/>
            <person name="Wilkins M.J."/>
            <person name="Karaoz U."/>
            <person name="Brodie E.L."/>
            <person name="Williams K.H."/>
            <person name="Hubbard S.S."/>
            <person name="Banfield J.F."/>
        </authorList>
    </citation>
    <scope>NUCLEOTIDE SEQUENCE [LARGE SCALE GENOMIC DNA]</scope>
</reference>
<dbReference type="Gene3D" id="3.30.450.90">
    <property type="match status" value="1"/>
</dbReference>
<evidence type="ECO:0000313" key="4">
    <source>
        <dbReference type="Proteomes" id="UP000179230"/>
    </source>
</evidence>
<dbReference type="EMBL" id="MFMT01000006">
    <property type="protein sequence ID" value="OGG89101.1"/>
    <property type="molecule type" value="Genomic_DNA"/>
</dbReference>
<dbReference type="PANTHER" id="PTHR30486">
    <property type="entry name" value="TWITCHING MOTILITY PROTEIN PILT"/>
    <property type="match status" value="1"/>
</dbReference>
<dbReference type="Proteomes" id="UP000179230">
    <property type="component" value="Unassembled WGS sequence"/>
</dbReference>
<dbReference type="CDD" id="cd01131">
    <property type="entry name" value="PilT"/>
    <property type="match status" value="1"/>
</dbReference>
<feature type="domain" description="Bacterial type II secretion system protein E" evidence="2">
    <location>
        <begin position="9"/>
        <end position="279"/>
    </location>
</feature>
<name>A0A1F6FTD6_9BACT</name>
<dbReference type="GO" id="GO:0016887">
    <property type="term" value="F:ATP hydrolysis activity"/>
    <property type="evidence" value="ECO:0007669"/>
    <property type="project" value="InterPro"/>
</dbReference>
<accession>A0A1F6FTD6</accession>
<organism evidence="3 4">
    <name type="scientific">Candidatus Kaiserbacteria bacterium RIFOXYD1_FULL_42_15</name>
    <dbReference type="NCBI Taxonomy" id="1798532"/>
    <lineage>
        <taxon>Bacteria</taxon>
        <taxon>Candidatus Kaiseribacteriota</taxon>
    </lineage>
</organism>
<evidence type="ECO:0000256" key="1">
    <source>
        <dbReference type="ARBA" id="ARBA00006611"/>
    </source>
</evidence>
<dbReference type="InterPro" id="IPR001482">
    <property type="entry name" value="T2SS/T4SS_dom"/>
</dbReference>
<gene>
    <name evidence="3" type="ORF">A2592_03160</name>
</gene>
<dbReference type="Gene3D" id="3.40.50.300">
    <property type="entry name" value="P-loop containing nucleotide triphosphate hydrolases"/>
    <property type="match status" value="1"/>
</dbReference>
<sequence>MSVDYKKELQILVQSLVSEQGSDLHLSVGSHPIFRISSSLIPLVKKPILTEVDVTGFAQVLMRPEFFERLKKREEVDFSYENADNIRFRGNAFFQKGRLSVALRLIPNVILSLEELNLPPILDNFTDRNQGFFLCVGPVGQGKSTTLAAMVNSINKKRSDHIVTIEDPIEYVYTAEKALINQREVGIDTPNFESALNAVFRQDVDVILVGEMRNPETIAIAVTAAETGHLVFSTLHTNDAAQTINRIIDSFPGDQQGQIRAQLAASLIAIFSQRLVPRISGGLVPAYELLINNVAVSNLIREGRTHEIYSVIETGLEQGMIDMNRSLAQLVQQGEITVENAFLYASNPKGLERLI</sequence>
<dbReference type="InterPro" id="IPR050921">
    <property type="entry name" value="T4SS_GSP_E_ATPase"/>
</dbReference>
<dbReference type="GO" id="GO:0005524">
    <property type="term" value="F:ATP binding"/>
    <property type="evidence" value="ECO:0007669"/>
    <property type="project" value="InterPro"/>
</dbReference>
<protein>
    <submittedName>
        <fullName evidence="3">Type IV pili twitching motility protein PilT</fullName>
    </submittedName>
</protein>
<comment type="similarity">
    <text evidence="1">Belongs to the GSP E family.</text>
</comment>
<evidence type="ECO:0000313" key="3">
    <source>
        <dbReference type="EMBL" id="OGG89101.1"/>
    </source>
</evidence>